<evidence type="ECO:0000256" key="1">
    <source>
        <dbReference type="ARBA" id="ARBA00023004"/>
    </source>
</evidence>
<keyword evidence="6" id="KW-0963">Cytoplasm</keyword>
<comment type="function">
    <text evidence="6">Involved in coproporphyrin-dependent heme b biosynthesis. Catalyzes the insertion of ferrous iron into coproporphyrin III to form Fe-coproporphyrin III.</text>
</comment>
<dbReference type="CDD" id="cd00419">
    <property type="entry name" value="Ferrochelatase_C"/>
    <property type="match status" value="1"/>
</dbReference>
<evidence type="ECO:0000256" key="5">
    <source>
        <dbReference type="ARBA" id="ARBA00024536"/>
    </source>
</evidence>
<evidence type="ECO:0000256" key="3">
    <source>
        <dbReference type="ARBA" id="ARBA00023239"/>
    </source>
</evidence>
<comment type="similarity">
    <text evidence="6">Belongs to the ferrochelatase family.</text>
</comment>
<keyword evidence="3 6" id="KW-0456">Lyase</keyword>
<dbReference type="NCBIfam" id="TIGR00109">
    <property type="entry name" value="hemH"/>
    <property type="match status" value="1"/>
</dbReference>
<reference evidence="7 8" key="1">
    <citation type="submission" date="2017-07" db="EMBL/GenBank/DDBJ databases">
        <title>Whole genome sequence of Streptococcus tigurinus, strain osk_001, isolated from post-mortem material.</title>
        <authorList>
            <person name="Yoshizawa H."/>
            <person name="Motooka D."/>
            <person name="Katada R."/>
            <person name="Matsumoto Y."/>
            <person name="Nakamura S."/>
            <person name="Morii E."/>
            <person name="Iida T."/>
            <person name="Matsumoto H."/>
        </authorList>
    </citation>
    <scope>NUCLEOTIDE SEQUENCE [LARGE SCALE GENOMIC DNA]</scope>
    <source>
        <strain evidence="8">osk_001</strain>
    </source>
</reference>
<evidence type="ECO:0000313" key="7">
    <source>
        <dbReference type="EMBL" id="BBA08616.1"/>
    </source>
</evidence>
<dbReference type="AlphaFoldDB" id="A0A224A754"/>
<proteinExistence type="inferred from homology"/>
<evidence type="ECO:0000313" key="8">
    <source>
        <dbReference type="Proteomes" id="UP000218665"/>
    </source>
</evidence>
<dbReference type="InterPro" id="IPR001015">
    <property type="entry name" value="Ferrochelatase"/>
</dbReference>
<protein>
    <recommendedName>
        <fullName evidence="6">Ferrochelatase</fullName>
        <ecNumber evidence="6">4.99.1.9</ecNumber>
    </recommendedName>
</protein>
<dbReference type="PANTHER" id="PTHR11108:SF1">
    <property type="entry name" value="FERROCHELATASE, MITOCHONDRIAL"/>
    <property type="match status" value="1"/>
</dbReference>
<dbReference type="EMBL" id="AP018338">
    <property type="protein sequence ID" value="BBA08616.1"/>
    <property type="molecule type" value="Genomic_DNA"/>
</dbReference>
<comment type="pathway">
    <text evidence="6">Porphyrin-containing compound metabolism; protoheme biosynthesis.</text>
</comment>
<evidence type="ECO:0000256" key="4">
    <source>
        <dbReference type="ARBA" id="ARBA00023244"/>
    </source>
</evidence>
<accession>A0A224A754</accession>
<dbReference type="EC" id="4.99.1.9" evidence="6"/>
<comment type="subcellular location">
    <subcellularLocation>
        <location evidence="6">Cytoplasm</location>
    </subcellularLocation>
</comment>
<dbReference type="GO" id="GO:0004325">
    <property type="term" value="F:ferrochelatase activity"/>
    <property type="evidence" value="ECO:0007669"/>
    <property type="project" value="UniProtKB-UniRule"/>
</dbReference>
<sequence length="218" mass="25554">MVEARLGNEYSVYFANKFSKPFIPDVIGQMEVDGIEQCICLILEPHYSFYSVMGYEKFLESKQIQFLVIKDWYQEEALLNYWADEIAKILKEEVKQDSFKVIFSAHSVPIFALDFGDPYIDQIFENSKLVAAKLSLSSEQYTNTWQSESDIGIPWIKTDVLEYLREQTEHPDHYIFVPISFISEHIEVLFDNVWNVMSYVRNWGCITIVHLNPIRIVV</sequence>
<dbReference type="InterPro" id="IPR019772">
    <property type="entry name" value="Ferrochelatase_AS"/>
</dbReference>
<dbReference type="Pfam" id="PF00762">
    <property type="entry name" value="Ferrochelatase"/>
    <property type="match status" value="1"/>
</dbReference>
<dbReference type="PANTHER" id="PTHR11108">
    <property type="entry name" value="FERROCHELATASE"/>
    <property type="match status" value="1"/>
</dbReference>
<gene>
    <name evidence="7" type="primary">hemH</name>
    <name evidence="7" type="ORF">STO1_010120</name>
</gene>
<dbReference type="GO" id="GO:0005737">
    <property type="term" value="C:cytoplasm"/>
    <property type="evidence" value="ECO:0007669"/>
    <property type="project" value="UniProtKB-SubCell"/>
</dbReference>
<dbReference type="Gene3D" id="3.40.50.1400">
    <property type="match status" value="1"/>
</dbReference>
<keyword evidence="2 6" id="KW-0350">Heme biosynthesis</keyword>
<dbReference type="SUPFAM" id="SSF53800">
    <property type="entry name" value="Chelatase"/>
    <property type="match status" value="1"/>
</dbReference>
<keyword evidence="1 6" id="KW-0408">Iron</keyword>
<dbReference type="Proteomes" id="UP000218665">
    <property type="component" value="Chromosome"/>
</dbReference>
<dbReference type="PROSITE" id="PS00534">
    <property type="entry name" value="FERROCHELATASE"/>
    <property type="match status" value="1"/>
</dbReference>
<evidence type="ECO:0000256" key="2">
    <source>
        <dbReference type="ARBA" id="ARBA00023133"/>
    </source>
</evidence>
<dbReference type="InterPro" id="IPR033644">
    <property type="entry name" value="Ferrochelatase_C"/>
</dbReference>
<dbReference type="GO" id="GO:0006783">
    <property type="term" value="P:heme biosynthetic process"/>
    <property type="evidence" value="ECO:0007669"/>
    <property type="project" value="UniProtKB-UniRule"/>
</dbReference>
<dbReference type="GO" id="GO:0046872">
    <property type="term" value="F:metal ion binding"/>
    <property type="evidence" value="ECO:0007669"/>
    <property type="project" value="UniProtKB-UniRule"/>
</dbReference>
<organism evidence="7 8">
    <name type="scientific">Streptococcus oralis subsp. tigurinus</name>
    <dbReference type="NCBI Taxonomy" id="1077464"/>
    <lineage>
        <taxon>Bacteria</taxon>
        <taxon>Bacillati</taxon>
        <taxon>Bacillota</taxon>
        <taxon>Bacilli</taxon>
        <taxon>Lactobacillales</taxon>
        <taxon>Streptococcaceae</taxon>
        <taxon>Streptococcus</taxon>
    </lineage>
</organism>
<comment type="catalytic activity">
    <reaction evidence="5">
        <text>Fe-coproporphyrin III + 2 H(+) = coproporphyrin III + Fe(2+)</text>
        <dbReference type="Rhea" id="RHEA:49572"/>
        <dbReference type="ChEBI" id="CHEBI:15378"/>
        <dbReference type="ChEBI" id="CHEBI:29033"/>
        <dbReference type="ChEBI" id="CHEBI:68438"/>
        <dbReference type="ChEBI" id="CHEBI:131725"/>
        <dbReference type="EC" id="4.99.1.9"/>
    </reaction>
    <physiologicalReaction direction="right-to-left" evidence="5">
        <dbReference type="Rhea" id="RHEA:49574"/>
    </physiologicalReaction>
</comment>
<name>A0A224A754_STROR</name>
<dbReference type="UniPathway" id="UPA00252"/>
<evidence type="ECO:0000256" key="6">
    <source>
        <dbReference type="RuleBase" id="RU000607"/>
    </source>
</evidence>
<keyword evidence="4 6" id="KW-0627">Porphyrin biosynthesis</keyword>